<dbReference type="GO" id="GO:0016810">
    <property type="term" value="F:hydrolase activity, acting on carbon-nitrogen (but not peptide) bonds"/>
    <property type="evidence" value="ECO:0007669"/>
    <property type="project" value="InterPro"/>
</dbReference>
<reference evidence="2 3" key="1">
    <citation type="submission" date="2017-05" db="EMBL/GenBank/DDBJ databases">
        <title>The complete genome sequence of Deinococcus ficus isolated from the rhizosphere of the Ficus religiosa L. in Taiwan.</title>
        <authorList>
            <person name="Wu K.-M."/>
            <person name="Liao T.-L."/>
            <person name="Liu Y.-M."/>
            <person name="Young C.-C."/>
            <person name="Tsai S.-F."/>
        </authorList>
    </citation>
    <scope>NUCLEOTIDE SEQUENCE [LARGE SCALE GENOMIC DNA]</scope>
    <source>
        <strain evidence="2 3">CC-FR2-10</strain>
        <plasmid evidence="3">pdfi2</plasmid>
    </source>
</reference>
<evidence type="ECO:0000313" key="2">
    <source>
        <dbReference type="EMBL" id="ASN82946.1"/>
    </source>
</evidence>
<proteinExistence type="predicted"/>
<dbReference type="AlphaFoldDB" id="A0A221T252"/>
<gene>
    <name evidence="2" type="ORF">DFI_17315</name>
</gene>
<dbReference type="EMBL" id="CP021083">
    <property type="protein sequence ID" value="ASN82946.1"/>
    <property type="molecule type" value="Genomic_DNA"/>
</dbReference>
<dbReference type="RefSeq" id="WP_081425767.1">
    <property type="nucleotide sequence ID" value="NZ_CP021083.1"/>
</dbReference>
<name>A0A221T252_9DEIO</name>
<dbReference type="SUPFAM" id="SSF88713">
    <property type="entry name" value="Glycoside hydrolase/deacetylase"/>
    <property type="match status" value="1"/>
</dbReference>
<evidence type="ECO:0000259" key="1">
    <source>
        <dbReference type="Pfam" id="PF01522"/>
    </source>
</evidence>
<keyword evidence="3" id="KW-1185">Reference proteome</keyword>
<dbReference type="Gene3D" id="2.60.120.260">
    <property type="entry name" value="Galactose-binding domain-like"/>
    <property type="match status" value="1"/>
</dbReference>
<dbReference type="InterPro" id="IPR011330">
    <property type="entry name" value="Glyco_hydro/deAcase_b/a-brl"/>
</dbReference>
<protein>
    <recommendedName>
        <fullName evidence="1">NodB homology domain-containing protein</fullName>
    </recommendedName>
</protein>
<dbReference type="KEGG" id="dfc:DFI_17315"/>
<feature type="domain" description="NodB homology" evidence="1">
    <location>
        <begin position="30"/>
        <end position="151"/>
    </location>
</feature>
<geneLocation type="plasmid" evidence="3">
    <name>pdfi2</name>
</geneLocation>
<evidence type="ECO:0000313" key="3">
    <source>
        <dbReference type="Proteomes" id="UP000259030"/>
    </source>
</evidence>
<dbReference type="InterPro" id="IPR002509">
    <property type="entry name" value="NODB_dom"/>
</dbReference>
<dbReference type="Gene3D" id="3.20.20.370">
    <property type="entry name" value="Glycoside hydrolase/deacetylase"/>
    <property type="match status" value="1"/>
</dbReference>
<dbReference type="Proteomes" id="UP000259030">
    <property type="component" value="Plasmid pDFI2"/>
</dbReference>
<sequence length="443" mass="48173">MGLNKPSKGVGTLDTGWWQLPRGMRLDSGPVLSLQMDDGYLSQEEDAALVAEYGGTCTIYVSSGRRADHPTNPNPSYMPATKWPELEKLGVEIGGHTVDHLYRVTGGYTYAQHVQDARDNYRAMRAAGVRYPFGHAYPFGERDAAVTRATRRFFQYGRTSINSFSISKANILHEGNRRKFEPPGIPLDTLFKEGAAGGPLTRLREAQMLDAVRGGYGISAYWHARTDVADGIDKRPGLLRTLQFARLIGLPVRSLASVVRSYNLAYGVLEHNFETGWEMAYSGGATASNYALSIVDDNTSYGGISHAKITIANVTHGMMGTLRPVNGRLIAVEPGRTYRLGVRYRTAGGAAIATTWAGGGLKLGAYTYGPDQNTPVVTTYGTRTLTGAAAFENGLLEWDFTIPAGAGWLRPFVFLECITAPATIEVSFLEVVEVGVEDLTREA</sequence>
<dbReference type="GO" id="GO:0005975">
    <property type="term" value="P:carbohydrate metabolic process"/>
    <property type="evidence" value="ECO:0007669"/>
    <property type="project" value="InterPro"/>
</dbReference>
<organism evidence="2 3">
    <name type="scientific">Deinococcus ficus</name>
    <dbReference type="NCBI Taxonomy" id="317577"/>
    <lineage>
        <taxon>Bacteria</taxon>
        <taxon>Thermotogati</taxon>
        <taxon>Deinococcota</taxon>
        <taxon>Deinococci</taxon>
        <taxon>Deinococcales</taxon>
        <taxon>Deinococcaceae</taxon>
        <taxon>Deinococcus</taxon>
    </lineage>
</organism>
<accession>A0A221T252</accession>
<dbReference type="Pfam" id="PF01522">
    <property type="entry name" value="Polysacc_deac_1"/>
    <property type="match status" value="1"/>
</dbReference>
<keyword evidence="2" id="KW-0614">Plasmid</keyword>